<evidence type="ECO:0000313" key="10">
    <source>
        <dbReference type="Proteomes" id="UP000078558"/>
    </source>
</evidence>
<evidence type="ECO:0000256" key="3">
    <source>
        <dbReference type="ARBA" id="ARBA00023015"/>
    </source>
</evidence>
<feature type="region of interest" description="Disordered" evidence="6">
    <location>
        <begin position="66"/>
        <end position="89"/>
    </location>
</feature>
<protein>
    <submittedName>
        <fullName evidence="8">Predicted transcriptional regulator of pyridoxine metabolism</fullName>
    </submittedName>
</protein>
<dbReference type="KEGG" id="odi:ODI_R2641"/>
<dbReference type="PROSITE" id="PS50949">
    <property type="entry name" value="HTH_GNTR"/>
    <property type="match status" value="1"/>
</dbReference>
<dbReference type="Pfam" id="PF00155">
    <property type="entry name" value="Aminotran_1_2"/>
    <property type="match status" value="1"/>
</dbReference>
<dbReference type="EMBL" id="LT907988">
    <property type="protein sequence ID" value="SOE50321.1"/>
    <property type="molecule type" value="Genomic_DNA"/>
</dbReference>
<keyword evidence="10" id="KW-1185">Reference proteome</keyword>
<dbReference type="InterPro" id="IPR015424">
    <property type="entry name" value="PyrdxlP-dep_Trfase"/>
</dbReference>
<dbReference type="NCBIfam" id="NF012025">
    <property type="entry name" value="PRK15481.1"/>
    <property type="match status" value="1"/>
</dbReference>
<dbReference type="InterPro" id="IPR036388">
    <property type="entry name" value="WH-like_DNA-bd_sf"/>
</dbReference>
<dbReference type="InterPro" id="IPR036390">
    <property type="entry name" value="WH_DNA-bd_sf"/>
</dbReference>
<accession>A0A1C3JZP1</accession>
<dbReference type="GO" id="GO:0030170">
    <property type="term" value="F:pyridoxal phosphate binding"/>
    <property type="evidence" value="ECO:0007669"/>
    <property type="project" value="InterPro"/>
</dbReference>
<dbReference type="RefSeq" id="WP_067751140.1">
    <property type="nucleotide sequence ID" value="NZ_LT907988.1"/>
</dbReference>
<dbReference type="GO" id="GO:0003700">
    <property type="term" value="F:DNA-binding transcription factor activity"/>
    <property type="evidence" value="ECO:0007669"/>
    <property type="project" value="InterPro"/>
</dbReference>
<evidence type="ECO:0000256" key="4">
    <source>
        <dbReference type="ARBA" id="ARBA00023125"/>
    </source>
</evidence>
<keyword evidence="2" id="KW-0663">Pyridoxal phosphate</keyword>
<dbReference type="OrthoDB" id="5450856at2"/>
<keyword evidence="4" id="KW-0238">DNA-binding</keyword>
<reference evidence="9 10" key="2">
    <citation type="submission" date="2017-08" db="EMBL/GenBank/DDBJ databases">
        <authorList>
            <person name="de Groot N.N."/>
        </authorList>
    </citation>
    <scope>NUCLEOTIDE SEQUENCE [LARGE SCALE GENOMIC DNA]</scope>
    <source>
        <strain evidence="9">Orrdi1</strain>
    </source>
</reference>
<dbReference type="SUPFAM" id="SSF53383">
    <property type="entry name" value="PLP-dependent transferases"/>
    <property type="match status" value="1"/>
</dbReference>
<feature type="domain" description="HTH gntR-type" evidence="7">
    <location>
        <begin position="5"/>
        <end position="73"/>
    </location>
</feature>
<dbReference type="Gene3D" id="3.40.640.10">
    <property type="entry name" value="Type I PLP-dependent aspartate aminotransferase-like (Major domain)"/>
    <property type="match status" value="1"/>
</dbReference>
<keyword evidence="3" id="KW-0805">Transcription regulation</keyword>
<dbReference type="GO" id="GO:0003677">
    <property type="term" value="F:DNA binding"/>
    <property type="evidence" value="ECO:0007669"/>
    <property type="project" value="UniProtKB-KW"/>
</dbReference>
<evidence type="ECO:0000256" key="2">
    <source>
        <dbReference type="ARBA" id="ARBA00022898"/>
    </source>
</evidence>
<evidence type="ECO:0000259" key="7">
    <source>
        <dbReference type="PROSITE" id="PS50949"/>
    </source>
</evidence>
<dbReference type="CDD" id="cd00609">
    <property type="entry name" value="AAT_like"/>
    <property type="match status" value="1"/>
</dbReference>
<proteinExistence type="inferred from homology"/>
<dbReference type="PRINTS" id="PR00035">
    <property type="entry name" value="HTHGNTR"/>
</dbReference>
<evidence type="ECO:0000256" key="6">
    <source>
        <dbReference type="SAM" id="MobiDB-lite"/>
    </source>
</evidence>
<dbReference type="Gene3D" id="1.10.10.10">
    <property type="entry name" value="Winged helix-like DNA-binding domain superfamily/Winged helix DNA-binding domain"/>
    <property type="match status" value="1"/>
</dbReference>
<dbReference type="AlphaFoldDB" id="A0A1C3JZP1"/>
<name>A0A1C3JZP1_9BURK</name>
<dbReference type="InterPro" id="IPR051446">
    <property type="entry name" value="HTH_trans_reg/aminotransferase"/>
</dbReference>
<keyword evidence="5" id="KW-0804">Transcription</keyword>
<evidence type="ECO:0000256" key="1">
    <source>
        <dbReference type="ARBA" id="ARBA00005384"/>
    </source>
</evidence>
<dbReference type="Pfam" id="PF00392">
    <property type="entry name" value="GntR"/>
    <property type="match status" value="1"/>
</dbReference>
<dbReference type="SMART" id="SM00345">
    <property type="entry name" value="HTH_GNTR"/>
    <property type="match status" value="1"/>
</dbReference>
<dbReference type="SUPFAM" id="SSF46785">
    <property type="entry name" value="Winged helix' DNA-binding domain"/>
    <property type="match status" value="1"/>
</dbReference>
<evidence type="ECO:0000313" key="9">
    <source>
        <dbReference type="EMBL" id="SOE50321.1"/>
    </source>
</evidence>
<dbReference type="EMBL" id="FLRC01000011">
    <property type="protein sequence ID" value="SBT24644.1"/>
    <property type="molecule type" value="Genomic_DNA"/>
</dbReference>
<dbReference type="InterPro" id="IPR004839">
    <property type="entry name" value="Aminotransferase_I/II_large"/>
</dbReference>
<dbReference type="CDD" id="cd07377">
    <property type="entry name" value="WHTH_GntR"/>
    <property type="match status" value="1"/>
</dbReference>
<dbReference type="InterPro" id="IPR000524">
    <property type="entry name" value="Tscrpt_reg_HTH_GntR"/>
</dbReference>
<gene>
    <name evidence="8" type="ORF">ODI_02714</name>
    <name evidence="9" type="ORF">ODI_R2641</name>
</gene>
<dbReference type="PANTHER" id="PTHR46577:SF1">
    <property type="entry name" value="HTH-TYPE TRANSCRIPTIONAL REGULATORY PROTEIN GABR"/>
    <property type="match status" value="1"/>
</dbReference>
<comment type="similarity">
    <text evidence="1">In the C-terminal section; belongs to the class-I pyridoxal-phosphate-dependent aminotransferase family.</text>
</comment>
<evidence type="ECO:0000313" key="8">
    <source>
        <dbReference type="EMBL" id="SBT24644.1"/>
    </source>
</evidence>
<dbReference type="Proteomes" id="UP000078558">
    <property type="component" value="Chromosome I"/>
</dbReference>
<reference evidence="8 10" key="1">
    <citation type="submission" date="2016-06" db="EMBL/GenBank/DDBJ databases">
        <authorList>
            <person name="Kjaerup R.B."/>
            <person name="Dalgaard T.S."/>
            <person name="Juul-Madsen H.R."/>
        </authorList>
    </citation>
    <scope>NUCLEOTIDE SEQUENCE [LARGE SCALE GENOMIC DNA]</scope>
    <source>
        <strain evidence="8">Orrdi1</strain>
    </source>
</reference>
<dbReference type="PANTHER" id="PTHR46577">
    <property type="entry name" value="HTH-TYPE TRANSCRIPTIONAL REGULATORY PROTEIN GABR"/>
    <property type="match status" value="1"/>
</dbReference>
<dbReference type="STRING" id="1851544.ODI_02714"/>
<organism evidence="8 10">
    <name type="scientific">Orrella dioscoreae</name>
    <dbReference type="NCBI Taxonomy" id="1851544"/>
    <lineage>
        <taxon>Bacteria</taxon>
        <taxon>Pseudomonadati</taxon>
        <taxon>Pseudomonadota</taxon>
        <taxon>Betaproteobacteria</taxon>
        <taxon>Burkholderiales</taxon>
        <taxon>Alcaligenaceae</taxon>
        <taxon>Orrella</taxon>
    </lineage>
</organism>
<dbReference type="InterPro" id="IPR015421">
    <property type="entry name" value="PyrdxlP-dep_Trfase_major"/>
</dbReference>
<sequence length="437" mass="46552">MRIQGETAAGIFDSIRDQVQARVIEPGQALPPVRELAVALGVNRNTVAAAYKRLVSAGIAITQGRHGTSIRPAQGPGEQEGSLPGSPLTDLASGNPATAWLPDMARVCRAVAAVPRLYGEPTLNADLADSARAWLDDDPPAGYALDLCHGAVDAVERLLAAWLAPGDKVAVEDPCFLGSLNTLRHVGLVPVGVPVDEEGLRPEALVDSLAQGVRAVICTPRAHNPTGASFSPARAKALRRVLADFPQALLIEDDHFGPLSATPYRSLIAPATAHWALVRTLSKCHGPDLRLAVVASDAETSRRLRLRLAPGNVWVSHVLQDMAHVLLSSPEDSRRVGEAREDYAQRRRTLADALRAQGIASWSRGDGLNVWVPLPVAGRDVAERLARLGWLVRVADSFCVDTPVQAIRVTVAELAPARAARFARDLRACLDALQAAA</sequence>
<evidence type="ECO:0000256" key="5">
    <source>
        <dbReference type="ARBA" id="ARBA00023163"/>
    </source>
</evidence>